<sequence>MPIVTVQPRKQATGEIVSEFVDSVGPSATTWTYPTPQNHIYVRNEGTADITVTVGLHVKVIKPGKSWSDTLTFTSLKINAATRSQPFVLRTIQYERPTIASFGDTQAPAGYSSTVLLVSLNNPFEYTGVAFIGDSITAGYGGTGYTNTSAGGDMIFGNYWYVNTNGYCWSNETGKYLVTKYNRDFIVPVTHERIIFTNPQFSNSGYTSGNPTNTRAIGRKIATLPNIGAGDKVSCTYYGDHFGVYFSYGPDRGIVEIYVDGNLVQTVDTYASAATYKQLISITGLPMAQHEVEIRETNRKNASASQNAVIVEGFVIQKVVKAWNRGTAGVDSRWLAHQALNVLPAGELITHAIVQVGTNDRIKISSTQETTLNVLEIVEKLRSANIKPILMSSIPAGTTNEEQYSIHMEDIDNAIAAAAKILGIDYISNYHGFLDYCDLKGVTIESYLPDKLHPGDAGYTVMLNHILYRLGQARKRDGATW</sequence>
<keyword evidence="3" id="KW-1185">Reference proteome</keyword>
<dbReference type="InterPro" id="IPR013830">
    <property type="entry name" value="SGNH_hydro"/>
</dbReference>
<dbReference type="Gene3D" id="2.60.120.260">
    <property type="entry name" value="Galactose-binding domain-like"/>
    <property type="match status" value="1"/>
</dbReference>
<dbReference type="RefSeq" id="WP_111146858.1">
    <property type="nucleotide sequence ID" value="NZ_QKRB01000044.1"/>
</dbReference>
<protein>
    <recommendedName>
        <fullName evidence="1">SGNH hydrolase-type esterase domain-containing protein</fullName>
    </recommendedName>
</protein>
<dbReference type="InterPro" id="IPR051532">
    <property type="entry name" value="Ester_Hydrolysis_Enzymes"/>
</dbReference>
<dbReference type="GO" id="GO:0004622">
    <property type="term" value="F:phosphatidylcholine lysophospholipase activity"/>
    <property type="evidence" value="ECO:0007669"/>
    <property type="project" value="TreeGrafter"/>
</dbReference>
<name>A0A2W1L8S9_9BACL</name>
<dbReference type="SUPFAM" id="SSF52266">
    <property type="entry name" value="SGNH hydrolase"/>
    <property type="match status" value="1"/>
</dbReference>
<dbReference type="PANTHER" id="PTHR30383">
    <property type="entry name" value="THIOESTERASE 1/PROTEASE 1/LYSOPHOSPHOLIPASE L1"/>
    <property type="match status" value="1"/>
</dbReference>
<feature type="domain" description="SGNH hydrolase-type esterase" evidence="1">
    <location>
        <begin position="325"/>
        <end position="460"/>
    </location>
</feature>
<evidence type="ECO:0000259" key="1">
    <source>
        <dbReference type="Pfam" id="PF13472"/>
    </source>
</evidence>
<dbReference type="EMBL" id="QKRB01000044">
    <property type="protein sequence ID" value="PZD95229.1"/>
    <property type="molecule type" value="Genomic_DNA"/>
</dbReference>
<evidence type="ECO:0000313" key="2">
    <source>
        <dbReference type="EMBL" id="PZD95229.1"/>
    </source>
</evidence>
<organism evidence="2 3">
    <name type="scientific">Paenibacillus sambharensis</name>
    <dbReference type="NCBI Taxonomy" id="1803190"/>
    <lineage>
        <taxon>Bacteria</taxon>
        <taxon>Bacillati</taxon>
        <taxon>Bacillota</taxon>
        <taxon>Bacilli</taxon>
        <taxon>Bacillales</taxon>
        <taxon>Paenibacillaceae</taxon>
        <taxon>Paenibacillus</taxon>
    </lineage>
</organism>
<dbReference type="Proteomes" id="UP000249522">
    <property type="component" value="Unassembled WGS sequence"/>
</dbReference>
<dbReference type="Pfam" id="PF13472">
    <property type="entry name" value="Lipase_GDSL_2"/>
    <property type="match status" value="1"/>
</dbReference>
<dbReference type="Gene3D" id="3.40.50.1110">
    <property type="entry name" value="SGNH hydrolase"/>
    <property type="match status" value="1"/>
</dbReference>
<gene>
    <name evidence="2" type="ORF">DNH61_11760</name>
</gene>
<accession>A0A2W1L8S9</accession>
<dbReference type="OrthoDB" id="2060945at2"/>
<dbReference type="AlphaFoldDB" id="A0A2W1L8S9"/>
<reference evidence="2 3" key="1">
    <citation type="submission" date="2018-06" db="EMBL/GenBank/DDBJ databases">
        <title>Paenibacillus imtechensis sp. nov.</title>
        <authorList>
            <person name="Pinnaka A.K."/>
            <person name="Singh H."/>
            <person name="Kaur M."/>
        </authorList>
    </citation>
    <scope>NUCLEOTIDE SEQUENCE [LARGE SCALE GENOMIC DNA]</scope>
    <source>
        <strain evidence="2 3">SMB1</strain>
    </source>
</reference>
<evidence type="ECO:0000313" key="3">
    <source>
        <dbReference type="Proteomes" id="UP000249522"/>
    </source>
</evidence>
<dbReference type="PANTHER" id="PTHR30383:SF5">
    <property type="entry name" value="SGNH HYDROLASE-TYPE ESTERASE DOMAIN-CONTAINING PROTEIN"/>
    <property type="match status" value="1"/>
</dbReference>
<proteinExistence type="predicted"/>
<dbReference type="InterPro" id="IPR036514">
    <property type="entry name" value="SGNH_hydro_sf"/>
</dbReference>
<comment type="caution">
    <text evidence="2">The sequence shown here is derived from an EMBL/GenBank/DDBJ whole genome shotgun (WGS) entry which is preliminary data.</text>
</comment>